<keyword evidence="1" id="KW-0812">Transmembrane</keyword>
<evidence type="ECO:0000256" key="1">
    <source>
        <dbReference type="SAM" id="Phobius"/>
    </source>
</evidence>
<reference evidence="2" key="1">
    <citation type="submission" date="2023-09" db="UniProtKB">
        <authorList>
            <consortium name="Ensembl"/>
        </authorList>
    </citation>
    <scope>IDENTIFICATION</scope>
</reference>
<evidence type="ECO:0000313" key="2">
    <source>
        <dbReference type="Ensembl" id="ENSPNYP00000006434.1"/>
    </source>
</evidence>
<keyword evidence="1" id="KW-1133">Transmembrane helix</keyword>
<name>A0A3B4F9R8_9CICH</name>
<protein>
    <submittedName>
        <fullName evidence="2">Uncharacterized protein</fullName>
    </submittedName>
</protein>
<organism evidence="2">
    <name type="scientific">Pundamilia nyererei</name>
    <dbReference type="NCBI Taxonomy" id="303518"/>
    <lineage>
        <taxon>Eukaryota</taxon>
        <taxon>Metazoa</taxon>
        <taxon>Chordata</taxon>
        <taxon>Craniata</taxon>
        <taxon>Vertebrata</taxon>
        <taxon>Euteleostomi</taxon>
        <taxon>Actinopterygii</taxon>
        <taxon>Neopterygii</taxon>
        <taxon>Teleostei</taxon>
        <taxon>Neoteleostei</taxon>
        <taxon>Acanthomorphata</taxon>
        <taxon>Ovalentaria</taxon>
        <taxon>Cichlomorphae</taxon>
        <taxon>Cichliformes</taxon>
        <taxon>Cichlidae</taxon>
        <taxon>African cichlids</taxon>
        <taxon>Pseudocrenilabrinae</taxon>
        <taxon>Haplochromini</taxon>
        <taxon>Pundamilia</taxon>
    </lineage>
</organism>
<sequence>EDRRMNDIVLEKYFCYFRVLNWTIMMLIRFLSYFTELLRKATNRRDSFGPRNTRNGH</sequence>
<keyword evidence="1" id="KW-0472">Membrane</keyword>
<dbReference type="GeneTree" id="ENSGT00990000205745"/>
<dbReference type="Ensembl" id="ENSPNYT00000006593.1">
    <property type="protein sequence ID" value="ENSPNYP00000006434.1"/>
    <property type="gene ID" value="ENSPNYG00000004952.1"/>
</dbReference>
<dbReference type="AlphaFoldDB" id="A0A3B4F9R8"/>
<accession>A0A3B4F9R8</accession>
<proteinExistence type="predicted"/>
<feature type="transmembrane region" description="Helical" evidence="1">
    <location>
        <begin position="20"/>
        <end position="38"/>
    </location>
</feature>